<evidence type="ECO:0000256" key="3">
    <source>
        <dbReference type="ARBA" id="ARBA00022723"/>
    </source>
</evidence>
<keyword evidence="2 7" id="KW-0004">4Fe-4S</keyword>
<evidence type="ECO:0000256" key="7">
    <source>
        <dbReference type="RuleBase" id="RU000620"/>
    </source>
</evidence>
<keyword evidence="6 7" id="KW-0411">Iron-sulfur</keyword>
<evidence type="ECO:0000259" key="9">
    <source>
        <dbReference type="PROSITE" id="PS51373"/>
    </source>
</evidence>
<evidence type="ECO:0000256" key="4">
    <source>
        <dbReference type="ARBA" id="ARBA00022982"/>
    </source>
</evidence>
<dbReference type="PROSITE" id="PS51373">
    <property type="entry name" value="HIPIP"/>
    <property type="match status" value="1"/>
</dbReference>
<evidence type="ECO:0000256" key="6">
    <source>
        <dbReference type="ARBA" id="ARBA00023014"/>
    </source>
</evidence>
<dbReference type="InterPro" id="IPR036369">
    <property type="entry name" value="HIPIP_sf"/>
</dbReference>
<proteinExistence type="inferred from homology"/>
<evidence type="ECO:0000256" key="1">
    <source>
        <dbReference type="ARBA" id="ARBA00022448"/>
    </source>
</evidence>
<comment type="similarity">
    <text evidence="7">Belongs to the high-potential iron-sulfur protein (HiPIP) family.</text>
</comment>
<accession>A0ABS8PMZ4</accession>
<evidence type="ECO:0000256" key="5">
    <source>
        <dbReference type="ARBA" id="ARBA00023004"/>
    </source>
</evidence>
<dbReference type="Proteomes" id="UP001199816">
    <property type="component" value="Unassembled WGS sequence"/>
</dbReference>
<dbReference type="InterPro" id="IPR000170">
    <property type="entry name" value="High_potential_FeS_prot"/>
</dbReference>
<feature type="compositionally biased region" description="Low complexity" evidence="8">
    <location>
        <begin position="46"/>
        <end position="56"/>
    </location>
</feature>
<evidence type="ECO:0000256" key="2">
    <source>
        <dbReference type="ARBA" id="ARBA00022485"/>
    </source>
</evidence>
<comment type="subunit">
    <text evidence="7">Homodimer.</text>
</comment>
<dbReference type="EMBL" id="JAJNEC010000004">
    <property type="protein sequence ID" value="MCD2422489.1"/>
    <property type="molecule type" value="Genomic_DNA"/>
</dbReference>
<reference evidence="10 11" key="1">
    <citation type="submission" date="2021-11" db="EMBL/GenBank/DDBJ databases">
        <title>Genomic of Niabella pedocola.</title>
        <authorList>
            <person name="Wu T."/>
        </authorList>
    </citation>
    <scope>NUCLEOTIDE SEQUENCE [LARGE SCALE GENOMIC DNA]</scope>
    <source>
        <strain evidence="10 11">JCM 31011</strain>
    </source>
</reference>
<comment type="function">
    <text evidence="7">Specific class of high-redox-potential 4Fe-4S ferredoxins. Functions in anaerobic electron transport in most purple and in some other photosynthetic bacteria and in at least one genus (Paracoccus) of halophilic, denitrifying bacteria.</text>
</comment>
<feature type="compositionally biased region" description="Basic and acidic residues" evidence="8">
    <location>
        <begin position="33"/>
        <end position="45"/>
    </location>
</feature>
<protein>
    <recommendedName>
        <fullName evidence="7">High-potential iron-sulfur protein</fullName>
        <shortName evidence="7">HiPIP</shortName>
    </recommendedName>
</protein>
<dbReference type="Gene3D" id="4.10.490.10">
    <property type="entry name" value="High potential iron-sulphur protein"/>
    <property type="match status" value="1"/>
</dbReference>
<sequence>MQDRRKFLKGIFFSATTAAFGTVLLQGCGGNEPAKEKPAPEKTDKPAAAPEAQAPAIIDSSQMTQEDFDKRKNLGYVEKTPMEDNRCENCALYLQPEGENKKYGGCQLLRGPIAPDGYCPYWAAKQG</sequence>
<dbReference type="PROSITE" id="PS51257">
    <property type="entry name" value="PROKAR_LIPOPROTEIN"/>
    <property type="match status" value="1"/>
</dbReference>
<feature type="domain" description="High potential iron-sulfur proteins family profile" evidence="9">
    <location>
        <begin position="58"/>
        <end position="127"/>
    </location>
</feature>
<organism evidence="10 11">
    <name type="scientific">Niabella pedocola</name>
    <dbReference type="NCBI Taxonomy" id="1752077"/>
    <lineage>
        <taxon>Bacteria</taxon>
        <taxon>Pseudomonadati</taxon>
        <taxon>Bacteroidota</taxon>
        <taxon>Chitinophagia</taxon>
        <taxon>Chitinophagales</taxon>
        <taxon>Chitinophagaceae</taxon>
        <taxon>Niabella</taxon>
    </lineage>
</organism>
<keyword evidence="11" id="KW-1185">Reference proteome</keyword>
<dbReference type="SUPFAM" id="SSF57652">
    <property type="entry name" value="HIPIP (high potential iron protein)"/>
    <property type="match status" value="1"/>
</dbReference>
<feature type="region of interest" description="Disordered" evidence="8">
    <location>
        <begin position="30"/>
        <end position="66"/>
    </location>
</feature>
<keyword evidence="1 7" id="KW-0813">Transport</keyword>
<evidence type="ECO:0000313" key="10">
    <source>
        <dbReference type="EMBL" id="MCD2422489.1"/>
    </source>
</evidence>
<gene>
    <name evidence="10" type="ORF">LQ567_06920</name>
</gene>
<dbReference type="Pfam" id="PF01355">
    <property type="entry name" value="HIPIP"/>
    <property type="match status" value="1"/>
</dbReference>
<comment type="caution">
    <text evidence="10">The sequence shown here is derived from an EMBL/GenBank/DDBJ whole genome shotgun (WGS) entry which is preliminary data.</text>
</comment>
<evidence type="ECO:0000256" key="8">
    <source>
        <dbReference type="SAM" id="MobiDB-lite"/>
    </source>
</evidence>
<keyword evidence="5 7" id="KW-0408">Iron</keyword>
<evidence type="ECO:0000313" key="11">
    <source>
        <dbReference type="Proteomes" id="UP001199816"/>
    </source>
</evidence>
<keyword evidence="3 7" id="KW-0479">Metal-binding</keyword>
<name>A0ABS8PMZ4_9BACT</name>
<keyword evidence="4 7" id="KW-0249">Electron transport</keyword>
<dbReference type="RefSeq" id="WP_231003530.1">
    <property type="nucleotide sequence ID" value="NZ_JAJNEC010000004.1"/>
</dbReference>